<evidence type="ECO:0000313" key="5">
    <source>
        <dbReference type="EMBL" id="TWS02088.1"/>
    </source>
</evidence>
<dbReference type="EMBL" id="VFET01000021">
    <property type="protein sequence ID" value="TWS02088.1"/>
    <property type="molecule type" value="Genomic_DNA"/>
</dbReference>
<dbReference type="CDD" id="cd17593">
    <property type="entry name" value="REC_CheC-like"/>
    <property type="match status" value="1"/>
</dbReference>
<comment type="caution">
    <text evidence="5">The sequence shown here is derived from an EMBL/GenBank/DDBJ whole genome shotgun (WGS) entry which is preliminary data.</text>
</comment>
<dbReference type="InterPro" id="IPR028976">
    <property type="entry name" value="CheC-like_sf"/>
</dbReference>
<dbReference type="InterPro" id="IPR050595">
    <property type="entry name" value="Bact_response_regulator"/>
</dbReference>
<dbReference type="GO" id="GO:0006935">
    <property type="term" value="P:chemotaxis"/>
    <property type="evidence" value="ECO:0007669"/>
    <property type="project" value="UniProtKB-KW"/>
</dbReference>
<evidence type="ECO:0000259" key="4">
    <source>
        <dbReference type="PROSITE" id="PS50110"/>
    </source>
</evidence>
<keyword evidence="1" id="KW-0145">Chemotaxis</keyword>
<dbReference type="RefSeq" id="WP_042947081.1">
    <property type="nucleotide sequence ID" value="NZ_FUYI01000039.1"/>
</dbReference>
<dbReference type="SMART" id="SM00448">
    <property type="entry name" value="REC"/>
    <property type="match status" value="1"/>
</dbReference>
<dbReference type="Gene3D" id="3.40.50.2300">
    <property type="match status" value="1"/>
</dbReference>
<dbReference type="SUPFAM" id="SSF103039">
    <property type="entry name" value="CheC-like"/>
    <property type="match status" value="1"/>
</dbReference>
<dbReference type="OrthoDB" id="281471at2"/>
<gene>
    <name evidence="5" type="ORF">FIV36_22175</name>
</gene>
<feature type="modified residue" description="4-aspartylphosphate" evidence="3">
    <location>
        <position position="60"/>
    </location>
</feature>
<accession>A0A5C5Q994</accession>
<dbReference type="InterPro" id="IPR011006">
    <property type="entry name" value="CheY-like_superfamily"/>
</dbReference>
<protein>
    <submittedName>
        <fullName evidence="5">Response regulator</fullName>
    </submittedName>
</protein>
<proteinExistence type="predicted"/>
<organism evidence="5 6">
    <name type="scientific">Pseudomonas extremaustralis</name>
    <dbReference type="NCBI Taxonomy" id="359110"/>
    <lineage>
        <taxon>Bacteria</taxon>
        <taxon>Pseudomonadati</taxon>
        <taxon>Pseudomonadota</taxon>
        <taxon>Gammaproteobacteria</taxon>
        <taxon>Pseudomonadales</taxon>
        <taxon>Pseudomonadaceae</taxon>
        <taxon>Pseudomonas</taxon>
    </lineage>
</organism>
<evidence type="ECO:0000256" key="1">
    <source>
        <dbReference type="ARBA" id="ARBA00022500"/>
    </source>
</evidence>
<evidence type="ECO:0000256" key="3">
    <source>
        <dbReference type="PROSITE-ProRule" id="PRU00169"/>
    </source>
</evidence>
<feature type="domain" description="Response regulatory" evidence="4">
    <location>
        <begin position="10"/>
        <end position="125"/>
    </location>
</feature>
<dbReference type="InterPro" id="IPR001789">
    <property type="entry name" value="Sig_transdc_resp-reg_receiver"/>
</dbReference>
<keyword evidence="2 3" id="KW-0597">Phosphoprotein</keyword>
<evidence type="ECO:0000313" key="6">
    <source>
        <dbReference type="Proteomes" id="UP000317951"/>
    </source>
</evidence>
<dbReference type="SUPFAM" id="SSF52172">
    <property type="entry name" value="CheY-like"/>
    <property type="match status" value="1"/>
</dbReference>
<reference evidence="5 6" key="1">
    <citation type="submission" date="2019-06" db="EMBL/GenBank/DDBJ databases">
        <title>Pseudomonas bimorpha sp. nov. isolated from bovine raw milk and skim milk concentrate.</title>
        <authorList>
            <person name="Hofmann K."/>
            <person name="Huptas C."/>
            <person name="Doll E."/>
            <person name="Scherer S."/>
            <person name="Wenning M."/>
        </authorList>
    </citation>
    <scope>NUCLEOTIDE SEQUENCE [LARGE SCALE GENOMIC DNA]</scope>
    <source>
        <strain evidence="5 6">DSM 17835</strain>
    </source>
</reference>
<dbReference type="PANTHER" id="PTHR44591:SF24">
    <property type="entry name" value="PROTEIN-GLUTAMATE METHYLESTERASE_PROTEIN-GLUTAMINE GLUTAMINASE 1"/>
    <property type="match status" value="1"/>
</dbReference>
<dbReference type="AlphaFoldDB" id="A0A5C5Q994"/>
<name>A0A5C5Q994_9PSED</name>
<dbReference type="GO" id="GO:0000160">
    <property type="term" value="P:phosphorelay signal transduction system"/>
    <property type="evidence" value="ECO:0007669"/>
    <property type="project" value="InterPro"/>
</dbReference>
<dbReference type="Proteomes" id="UP000317951">
    <property type="component" value="Unassembled WGS sequence"/>
</dbReference>
<dbReference type="Gene3D" id="3.40.1550.10">
    <property type="entry name" value="CheC-like"/>
    <property type="match status" value="1"/>
</dbReference>
<dbReference type="PROSITE" id="PS50110">
    <property type="entry name" value="RESPONSE_REGULATORY"/>
    <property type="match status" value="1"/>
</dbReference>
<evidence type="ECO:0000256" key="2">
    <source>
        <dbReference type="ARBA" id="ARBA00022553"/>
    </source>
</evidence>
<sequence length="337" mass="36809">MSAYLLSLTPLLVCDDSSMARKQVLRALPADWPVSVTEAGNGHEAMDAIRLGLGQVVLLDLTMPEMDGYQVLSALRAEGLAAQVIVISADIQEEAVRRVLALGALAFLKKPFDENDLRQTLSQLGILTEPGYIPQRNRLAANPIISFHDVFRETVNVAIGRAAALIAKVLGVFVQLPVPNVNILEVGELHMALTDASTCKKLTAICQGFIGSGIAGEALLMFHDSEIADIAQLMQRQSADYSDLEMLLDLSSVLIGACLSSIAEQIDVVFSQGHPQILGQHASIDELIQVNRKRWKKTLAVEISYSLEGHDIRFDLLLLFTEDSIERLTHKLAYLTN</sequence>
<dbReference type="CDD" id="cd17910">
    <property type="entry name" value="CheC_ClassII"/>
    <property type="match status" value="1"/>
</dbReference>
<dbReference type="Pfam" id="PF00072">
    <property type="entry name" value="Response_reg"/>
    <property type="match status" value="1"/>
</dbReference>
<dbReference type="PANTHER" id="PTHR44591">
    <property type="entry name" value="STRESS RESPONSE REGULATOR PROTEIN 1"/>
    <property type="match status" value="1"/>
</dbReference>